<dbReference type="EMBL" id="BK014744">
    <property type="protein sequence ID" value="DAD73813.1"/>
    <property type="molecule type" value="Genomic_DNA"/>
</dbReference>
<protein>
    <submittedName>
        <fullName evidence="1">Uncharacterized protein</fullName>
    </submittedName>
</protein>
<evidence type="ECO:0000313" key="1">
    <source>
        <dbReference type="EMBL" id="DAD73813.1"/>
    </source>
</evidence>
<dbReference type="InterPro" id="IPR008983">
    <property type="entry name" value="Tumour_necrosis_fac-like_dom"/>
</dbReference>
<dbReference type="Gene3D" id="2.60.120.40">
    <property type="match status" value="1"/>
</dbReference>
<proteinExistence type="predicted"/>
<reference evidence="1" key="1">
    <citation type="journal article" date="2021" name="Proc. Natl. Acad. Sci. U.S.A.">
        <title>A Catalog of Tens of Thousands of Viruses from Human Metagenomes Reveals Hidden Associations with Chronic Diseases.</title>
        <authorList>
            <person name="Tisza M.J."/>
            <person name="Buck C.B."/>
        </authorList>
    </citation>
    <scope>NUCLEOTIDE SEQUENCE</scope>
    <source>
        <strain evidence="1">CtMsr1</strain>
    </source>
</reference>
<accession>A0A8S5LUT6</accession>
<sequence length="136" mass="14075">MISLSNTTDQTVAVGQSITFDTVLLKSKNGAECHRKNSGSVKLCAKCGTYEVHFAANVTGATAGTPVQLSLAIGGETINESTMIYTPAAANAVGNVSTDIPVANCCCDYDRITVVNTGTVPVIVSANPVLFVHRIA</sequence>
<name>A0A8S5LUT6_9CAUD</name>
<organism evidence="1">
    <name type="scientific">Siphoviridae sp. ctMsr1</name>
    <dbReference type="NCBI Taxonomy" id="2826264"/>
    <lineage>
        <taxon>Viruses</taxon>
        <taxon>Duplodnaviria</taxon>
        <taxon>Heunggongvirae</taxon>
        <taxon>Uroviricota</taxon>
        <taxon>Caudoviricetes</taxon>
    </lineage>
</organism>